<evidence type="ECO:0000259" key="9">
    <source>
        <dbReference type="Pfam" id="PF12821"/>
    </source>
</evidence>
<evidence type="ECO:0000256" key="1">
    <source>
        <dbReference type="ARBA" id="ARBA00004651"/>
    </source>
</evidence>
<accession>A0A0R2H1A3</accession>
<dbReference type="RefSeq" id="WP_082626059.1">
    <property type="nucleotide sequence ID" value="NZ_CBDALH010000008.1"/>
</dbReference>
<reference evidence="10 12" key="1">
    <citation type="journal article" date="2015" name="Genome Announc.">
        <title>Expanding the biotechnology potential of lactobacilli through comparative genomics of 213 strains and associated genera.</title>
        <authorList>
            <person name="Sun Z."/>
            <person name="Harris H.M."/>
            <person name="McCann A."/>
            <person name="Guo C."/>
            <person name="Argimon S."/>
            <person name="Zhang W."/>
            <person name="Yang X."/>
            <person name="Jeffery I.B."/>
            <person name="Cooney J.C."/>
            <person name="Kagawa T.F."/>
            <person name="Liu W."/>
            <person name="Song Y."/>
            <person name="Salvetti E."/>
            <person name="Wrobel A."/>
            <person name="Rasinkangas P."/>
            <person name="Parkhill J."/>
            <person name="Rea M.C."/>
            <person name="O'Sullivan O."/>
            <person name="Ritari J."/>
            <person name="Douillard F.P."/>
            <person name="Paul Ross R."/>
            <person name="Yang R."/>
            <person name="Briner A.E."/>
            <person name="Felis G.E."/>
            <person name="de Vos W.M."/>
            <person name="Barrangou R."/>
            <person name="Klaenhammer T.R."/>
            <person name="Caufield P.W."/>
            <person name="Cui Y."/>
            <person name="Zhang H."/>
            <person name="O'Toole P.W."/>
        </authorList>
    </citation>
    <scope>NUCLEOTIDE SEQUENCE [LARGE SCALE GENOMIC DNA]</scope>
    <source>
        <strain evidence="10 12">DSM 20410</strain>
    </source>
</reference>
<name>A0A0R2H1A3_WEIVI</name>
<keyword evidence="5 8" id="KW-1133">Transmembrane helix</keyword>
<dbReference type="Proteomes" id="UP000254621">
    <property type="component" value="Unassembled WGS sequence"/>
</dbReference>
<dbReference type="InterPro" id="IPR050539">
    <property type="entry name" value="ThrE_Dicarb/AminoAcid_Exp"/>
</dbReference>
<proteinExistence type="inferred from homology"/>
<dbReference type="PANTHER" id="PTHR34390:SF1">
    <property type="entry name" value="SUCCINATE TRANSPORTER SUBUNIT YJJB-RELATED"/>
    <property type="match status" value="1"/>
</dbReference>
<evidence type="ECO:0000256" key="4">
    <source>
        <dbReference type="ARBA" id="ARBA00022692"/>
    </source>
</evidence>
<dbReference type="Proteomes" id="UP000051992">
    <property type="component" value="Unassembled WGS sequence"/>
</dbReference>
<dbReference type="EMBL" id="JQBM01000002">
    <property type="protein sequence ID" value="KRN46623.1"/>
    <property type="molecule type" value="Genomic_DNA"/>
</dbReference>
<evidence type="ECO:0000256" key="8">
    <source>
        <dbReference type="SAM" id="Phobius"/>
    </source>
</evidence>
<dbReference type="PATRIC" id="fig|1629.5.peg.913"/>
<dbReference type="GO" id="GO:0005886">
    <property type="term" value="C:plasma membrane"/>
    <property type="evidence" value="ECO:0007669"/>
    <property type="project" value="UniProtKB-SubCell"/>
</dbReference>
<feature type="domain" description="Threonine/Serine exporter ThrE" evidence="9">
    <location>
        <begin position="11"/>
        <end position="135"/>
    </location>
</feature>
<feature type="transmembrane region" description="Helical" evidence="8">
    <location>
        <begin position="82"/>
        <end position="102"/>
    </location>
</feature>
<organism evidence="10 12">
    <name type="scientific">Weissella viridescens</name>
    <name type="common">Lactobacillus viridescens</name>
    <dbReference type="NCBI Taxonomy" id="1629"/>
    <lineage>
        <taxon>Bacteria</taxon>
        <taxon>Bacillati</taxon>
        <taxon>Bacillota</taxon>
        <taxon>Bacilli</taxon>
        <taxon>Lactobacillales</taxon>
        <taxon>Lactobacillaceae</taxon>
        <taxon>Weissella</taxon>
    </lineage>
</organism>
<evidence type="ECO:0000313" key="12">
    <source>
        <dbReference type="Proteomes" id="UP000051992"/>
    </source>
</evidence>
<evidence type="ECO:0000256" key="6">
    <source>
        <dbReference type="ARBA" id="ARBA00023136"/>
    </source>
</evidence>
<evidence type="ECO:0000256" key="3">
    <source>
        <dbReference type="ARBA" id="ARBA00022519"/>
    </source>
</evidence>
<evidence type="ECO:0000313" key="13">
    <source>
        <dbReference type="Proteomes" id="UP000254621"/>
    </source>
</evidence>
<reference evidence="11 13" key="2">
    <citation type="submission" date="2018-06" db="EMBL/GenBank/DDBJ databases">
        <authorList>
            <consortium name="Pathogen Informatics"/>
            <person name="Doyle S."/>
        </authorList>
    </citation>
    <scope>NUCLEOTIDE SEQUENCE [LARGE SCALE GENOMIC DNA]</scope>
    <source>
        <strain evidence="11 13">NCTC13645</strain>
    </source>
</reference>
<keyword evidence="6 8" id="KW-0472">Membrane</keyword>
<dbReference type="GO" id="GO:0015744">
    <property type="term" value="P:succinate transport"/>
    <property type="evidence" value="ECO:0007669"/>
    <property type="project" value="TreeGrafter"/>
</dbReference>
<feature type="transmembrane region" description="Helical" evidence="8">
    <location>
        <begin position="57"/>
        <end position="75"/>
    </location>
</feature>
<dbReference type="AlphaFoldDB" id="A0A0R2H1A3"/>
<keyword evidence="3" id="KW-0997">Cell inner membrane</keyword>
<keyword evidence="2" id="KW-1003">Cell membrane</keyword>
<dbReference type="EMBL" id="UHIV01000001">
    <property type="protein sequence ID" value="SUP52919.1"/>
    <property type="molecule type" value="Genomic_DNA"/>
</dbReference>
<evidence type="ECO:0000313" key="11">
    <source>
        <dbReference type="EMBL" id="SUP52919.1"/>
    </source>
</evidence>
<evidence type="ECO:0000256" key="7">
    <source>
        <dbReference type="ARBA" id="ARBA00034125"/>
    </source>
</evidence>
<gene>
    <name evidence="10" type="ORF">IV50_GL000905</name>
    <name evidence="11" type="ORF">NCTC13645_00822</name>
</gene>
<keyword evidence="12" id="KW-1185">Reference proteome</keyword>
<feature type="transmembrane region" description="Helical" evidence="8">
    <location>
        <begin position="31"/>
        <end position="51"/>
    </location>
</feature>
<evidence type="ECO:0000256" key="2">
    <source>
        <dbReference type="ARBA" id="ARBA00022475"/>
    </source>
</evidence>
<dbReference type="InterPro" id="IPR024528">
    <property type="entry name" value="ThrE_2"/>
</dbReference>
<dbReference type="STRING" id="1629.IV50_GL000905"/>
<dbReference type="Pfam" id="PF12821">
    <property type="entry name" value="ThrE_2"/>
    <property type="match status" value="1"/>
</dbReference>
<comment type="similarity">
    <text evidence="7">Belongs to the ThrE exporter (TC 2.A.79) family.</text>
</comment>
<keyword evidence="4 8" id="KW-0812">Transmembrane</keyword>
<sequence>MQPWIKLFVETAFGFISSFGFGLLTNIPRRALIPAGLTGAASWLAYCIFGLYSQHIVWQNLIATIVIGYLGNVFAQKYQTPVTMIYIPSLVSLVPGGMAAMGMKNLTLGSHQAGSEIISVLLIATALAVGFIVGEILFKLTFPKR</sequence>
<feature type="transmembrane region" description="Helical" evidence="8">
    <location>
        <begin position="6"/>
        <end position="24"/>
    </location>
</feature>
<comment type="subcellular location">
    <subcellularLocation>
        <location evidence="1">Cell membrane</location>
        <topology evidence="1">Multi-pass membrane protein</topology>
    </subcellularLocation>
</comment>
<protein>
    <submittedName>
        <fullName evidence="11">Uncharacterized conserved protein</fullName>
    </submittedName>
</protein>
<feature type="transmembrane region" description="Helical" evidence="8">
    <location>
        <begin position="117"/>
        <end position="138"/>
    </location>
</feature>
<evidence type="ECO:0000256" key="5">
    <source>
        <dbReference type="ARBA" id="ARBA00022989"/>
    </source>
</evidence>
<evidence type="ECO:0000313" key="10">
    <source>
        <dbReference type="EMBL" id="KRN46623.1"/>
    </source>
</evidence>
<dbReference type="PANTHER" id="PTHR34390">
    <property type="entry name" value="UPF0442 PROTEIN YJJB-RELATED"/>
    <property type="match status" value="1"/>
</dbReference>
<dbReference type="OrthoDB" id="9810047at2"/>